<organism evidence="4 5">
    <name type="scientific">Actinomadura monticuli</name>
    <dbReference type="NCBI Taxonomy" id="3097367"/>
    <lineage>
        <taxon>Bacteria</taxon>
        <taxon>Bacillati</taxon>
        <taxon>Actinomycetota</taxon>
        <taxon>Actinomycetes</taxon>
        <taxon>Streptosporangiales</taxon>
        <taxon>Thermomonosporaceae</taxon>
        <taxon>Actinomadura</taxon>
    </lineage>
</organism>
<evidence type="ECO:0000256" key="3">
    <source>
        <dbReference type="SAM" id="SignalP"/>
    </source>
</evidence>
<feature type="chain" id="PRO_5046790353" evidence="3">
    <location>
        <begin position="27"/>
        <end position="191"/>
    </location>
</feature>
<dbReference type="Proteomes" id="UP001569963">
    <property type="component" value="Unassembled WGS sequence"/>
</dbReference>
<keyword evidence="2" id="KW-0812">Transmembrane</keyword>
<reference evidence="4 5" key="1">
    <citation type="submission" date="2023-11" db="EMBL/GenBank/DDBJ databases">
        <title>Actinomadura monticuli sp. nov., isolated from volcanic ash.</title>
        <authorList>
            <person name="Lee S.D."/>
            <person name="Yang H."/>
            <person name="Kim I.S."/>
        </authorList>
    </citation>
    <scope>NUCLEOTIDE SEQUENCE [LARGE SCALE GENOMIC DNA]</scope>
    <source>
        <strain evidence="4 5">DLS-62</strain>
    </source>
</reference>
<keyword evidence="2" id="KW-0472">Membrane</keyword>
<feature type="signal peptide" evidence="3">
    <location>
        <begin position="1"/>
        <end position="26"/>
    </location>
</feature>
<proteinExistence type="predicted"/>
<evidence type="ECO:0000256" key="2">
    <source>
        <dbReference type="SAM" id="Phobius"/>
    </source>
</evidence>
<feature type="region of interest" description="Disordered" evidence="1">
    <location>
        <begin position="112"/>
        <end position="154"/>
    </location>
</feature>
<gene>
    <name evidence="4" type="ORF">SM611_30145</name>
</gene>
<feature type="compositionally biased region" description="Polar residues" evidence="1">
    <location>
        <begin position="114"/>
        <end position="134"/>
    </location>
</feature>
<dbReference type="RefSeq" id="WP_371953716.1">
    <property type="nucleotide sequence ID" value="NZ_JAXCEI010000017.1"/>
</dbReference>
<evidence type="ECO:0000256" key="1">
    <source>
        <dbReference type="SAM" id="MobiDB-lite"/>
    </source>
</evidence>
<protein>
    <submittedName>
        <fullName evidence="4">Uncharacterized protein</fullName>
    </submittedName>
</protein>
<comment type="caution">
    <text evidence="4">The sequence shown here is derived from an EMBL/GenBank/DDBJ whole genome shotgun (WGS) entry which is preliminary data.</text>
</comment>
<accession>A0ABV4QJ59</accession>
<name>A0ABV4QJ59_9ACTN</name>
<feature type="transmembrane region" description="Helical" evidence="2">
    <location>
        <begin position="163"/>
        <end position="183"/>
    </location>
</feature>
<keyword evidence="5" id="KW-1185">Reference proteome</keyword>
<dbReference type="EMBL" id="JAXCEI010000017">
    <property type="protein sequence ID" value="MFA1543209.1"/>
    <property type="molecule type" value="Genomic_DNA"/>
</dbReference>
<evidence type="ECO:0000313" key="4">
    <source>
        <dbReference type="EMBL" id="MFA1543209.1"/>
    </source>
</evidence>
<sequence>MRLGKATVLGLVLGTMTIGLAAPAMADDGDVVLQPSQARPGQQITVVGKKCQVDGEAGSLAFVGGAVPLNGAEEVDGRAGLATVKPDTVPGEYTVQVRCGAHRSVGLLKVLDAKTTSRPTPGSTAHPTPSSTAHSKPMGSAHPTPAGGAKTGFGGGAGGTSTALLAGGGVLLLGAFGAGTAAVRRRGESRR</sequence>
<keyword evidence="2" id="KW-1133">Transmembrane helix</keyword>
<keyword evidence="3" id="KW-0732">Signal</keyword>
<evidence type="ECO:0000313" key="5">
    <source>
        <dbReference type="Proteomes" id="UP001569963"/>
    </source>
</evidence>